<accession>A0A0A9CXP8</accession>
<reference evidence="1" key="2">
    <citation type="journal article" date="2015" name="Data Brief">
        <title>Shoot transcriptome of the giant reed, Arundo donax.</title>
        <authorList>
            <person name="Barrero R.A."/>
            <person name="Guerrero F.D."/>
            <person name="Moolhuijzen P."/>
            <person name="Goolsby J.A."/>
            <person name="Tidwell J."/>
            <person name="Bellgard S.E."/>
            <person name="Bellgard M.I."/>
        </authorList>
    </citation>
    <scope>NUCLEOTIDE SEQUENCE</scope>
    <source>
        <tissue evidence="1">Shoot tissue taken approximately 20 cm above the soil surface</tissue>
    </source>
</reference>
<evidence type="ECO:0000313" key="1">
    <source>
        <dbReference type="EMBL" id="JAD80396.1"/>
    </source>
</evidence>
<dbReference type="AlphaFoldDB" id="A0A0A9CXP8"/>
<name>A0A0A9CXP8_ARUDO</name>
<organism evidence="1">
    <name type="scientific">Arundo donax</name>
    <name type="common">Giant reed</name>
    <name type="synonym">Donax arundinaceus</name>
    <dbReference type="NCBI Taxonomy" id="35708"/>
    <lineage>
        <taxon>Eukaryota</taxon>
        <taxon>Viridiplantae</taxon>
        <taxon>Streptophyta</taxon>
        <taxon>Embryophyta</taxon>
        <taxon>Tracheophyta</taxon>
        <taxon>Spermatophyta</taxon>
        <taxon>Magnoliopsida</taxon>
        <taxon>Liliopsida</taxon>
        <taxon>Poales</taxon>
        <taxon>Poaceae</taxon>
        <taxon>PACMAD clade</taxon>
        <taxon>Arundinoideae</taxon>
        <taxon>Arundineae</taxon>
        <taxon>Arundo</taxon>
    </lineage>
</organism>
<protein>
    <submittedName>
        <fullName evidence="1">Uncharacterized protein</fullName>
    </submittedName>
</protein>
<reference evidence="1" key="1">
    <citation type="submission" date="2014-09" db="EMBL/GenBank/DDBJ databases">
        <authorList>
            <person name="Magalhaes I.L.F."/>
            <person name="Oliveira U."/>
            <person name="Santos F.R."/>
            <person name="Vidigal T.H.D.A."/>
            <person name="Brescovit A.D."/>
            <person name="Santos A.J."/>
        </authorList>
    </citation>
    <scope>NUCLEOTIDE SEQUENCE</scope>
    <source>
        <tissue evidence="1">Shoot tissue taken approximately 20 cm above the soil surface</tissue>
    </source>
</reference>
<proteinExistence type="predicted"/>
<dbReference type="EMBL" id="GBRH01217499">
    <property type="protein sequence ID" value="JAD80396.1"/>
    <property type="molecule type" value="Transcribed_RNA"/>
</dbReference>
<sequence length="57" mass="6819">MSNLQQMVQELASKVLQDRKLHKSQRSFLFEQKRNMFNYISLASHVSYSQGFIFHKL</sequence>